<gene>
    <name evidence="1" type="ORF">A2572_03655</name>
</gene>
<accession>A0A1F5FTK1</accession>
<name>A0A1F5FTK1_9BACT</name>
<dbReference type="Proteomes" id="UP000179237">
    <property type="component" value="Unassembled WGS sequence"/>
</dbReference>
<dbReference type="AlphaFoldDB" id="A0A1F5FTK1"/>
<proteinExistence type="predicted"/>
<organism evidence="1 2">
    <name type="scientific">Candidatus Collierbacteria bacterium RIFOXYD1_FULL_40_9</name>
    <dbReference type="NCBI Taxonomy" id="1817731"/>
    <lineage>
        <taxon>Bacteria</taxon>
        <taxon>Candidatus Collieribacteriota</taxon>
    </lineage>
</organism>
<reference evidence="1 2" key="1">
    <citation type="journal article" date="2016" name="Nat. Commun.">
        <title>Thousands of microbial genomes shed light on interconnected biogeochemical processes in an aquifer system.</title>
        <authorList>
            <person name="Anantharaman K."/>
            <person name="Brown C.T."/>
            <person name="Hug L.A."/>
            <person name="Sharon I."/>
            <person name="Castelle C.J."/>
            <person name="Probst A.J."/>
            <person name="Thomas B.C."/>
            <person name="Singh A."/>
            <person name="Wilkins M.J."/>
            <person name="Karaoz U."/>
            <person name="Brodie E.L."/>
            <person name="Williams K.H."/>
            <person name="Hubbard S.S."/>
            <person name="Banfield J.F."/>
        </authorList>
    </citation>
    <scope>NUCLEOTIDE SEQUENCE [LARGE SCALE GENOMIC DNA]</scope>
</reference>
<dbReference type="EMBL" id="MFAQ01000035">
    <property type="protein sequence ID" value="OGD82940.1"/>
    <property type="molecule type" value="Genomic_DNA"/>
</dbReference>
<evidence type="ECO:0000313" key="2">
    <source>
        <dbReference type="Proteomes" id="UP000179237"/>
    </source>
</evidence>
<evidence type="ECO:0000313" key="1">
    <source>
        <dbReference type="EMBL" id="OGD82940.1"/>
    </source>
</evidence>
<comment type="caution">
    <text evidence="1">The sequence shown here is derived from an EMBL/GenBank/DDBJ whole genome shotgun (WGS) entry which is preliminary data.</text>
</comment>
<sequence length="93" mass="10496">MNDVLQVPMSKELREKATIAALAQGYSSLQETVRIFLTQLAEKKIETAFIAPIKLSAKNEKRYQKILDDAKTGKNITSFASVDDFLDYVDQIK</sequence>
<protein>
    <submittedName>
        <fullName evidence="1">Uncharacterized protein</fullName>
    </submittedName>
</protein>